<evidence type="ECO:0000256" key="7">
    <source>
        <dbReference type="ARBA" id="ARBA00022676"/>
    </source>
</evidence>
<evidence type="ECO:0000256" key="3">
    <source>
        <dbReference type="ARBA" id="ARBA00004991"/>
    </source>
</evidence>
<evidence type="ECO:0000256" key="15">
    <source>
        <dbReference type="SAM" id="Phobius"/>
    </source>
</evidence>
<feature type="transmembrane region" description="Helical" evidence="15">
    <location>
        <begin position="323"/>
        <end position="343"/>
    </location>
</feature>
<keyword evidence="7" id="KW-0328">Glycosyltransferase</keyword>
<feature type="transmembrane region" description="Helical" evidence="15">
    <location>
        <begin position="20"/>
        <end position="38"/>
    </location>
</feature>
<keyword evidence="11 15" id="KW-0472">Membrane</keyword>
<evidence type="ECO:0000256" key="1">
    <source>
        <dbReference type="ARBA" id="ARBA00004141"/>
    </source>
</evidence>
<protein>
    <recommendedName>
        <fullName evidence="6">Ceramide glucosyltransferase</fullName>
        <ecNumber evidence="5">2.4.1.80</ecNumber>
    </recommendedName>
    <alternativeName>
        <fullName evidence="13">Glucosylceramide synthase</fullName>
    </alternativeName>
    <alternativeName>
        <fullName evidence="14">UDP-glucose ceramide glucosyltransferase</fullName>
    </alternativeName>
    <alternativeName>
        <fullName evidence="12">UDP-glucose:N-acylsphingosine D-glucosyltransferase</fullName>
    </alternativeName>
</protein>
<dbReference type="EC" id="2.4.1.80" evidence="5"/>
<evidence type="ECO:0000256" key="6">
    <source>
        <dbReference type="ARBA" id="ARBA00019988"/>
    </source>
</evidence>
<dbReference type="InterPro" id="IPR029044">
    <property type="entry name" value="Nucleotide-diphossugar_trans"/>
</dbReference>
<dbReference type="Pfam" id="PF13506">
    <property type="entry name" value="Glyco_transf_21"/>
    <property type="match status" value="1"/>
</dbReference>
<proteinExistence type="inferred from homology"/>
<organism evidence="16 17">
    <name type="scientific">Ganoderma sinense ZZ0214-1</name>
    <dbReference type="NCBI Taxonomy" id="1077348"/>
    <lineage>
        <taxon>Eukaryota</taxon>
        <taxon>Fungi</taxon>
        <taxon>Dikarya</taxon>
        <taxon>Basidiomycota</taxon>
        <taxon>Agaricomycotina</taxon>
        <taxon>Agaricomycetes</taxon>
        <taxon>Polyporales</taxon>
        <taxon>Polyporaceae</taxon>
        <taxon>Ganoderma</taxon>
    </lineage>
</organism>
<gene>
    <name evidence="16" type="ORF">GSI_06446</name>
</gene>
<keyword evidence="8" id="KW-0808">Transferase</keyword>
<keyword evidence="9 15" id="KW-0812">Transmembrane</keyword>
<dbReference type="EMBL" id="AYKW01000012">
    <property type="protein sequence ID" value="PIL31742.1"/>
    <property type="molecule type" value="Genomic_DNA"/>
</dbReference>
<dbReference type="AlphaFoldDB" id="A0A2G8SDA8"/>
<evidence type="ECO:0000256" key="12">
    <source>
        <dbReference type="ARBA" id="ARBA00031017"/>
    </source>
</evidence>
<reference evidence="16 17" key="1">
    <citation type="journal article" date="2015" name="Sci. Rep.">
        <title>Chromosome-level genome map provides insights into diverse defense mechanisms in the medicinal fungus Ganoderma sinense.</title>
        <authorList>
            <person name="Zhu Y."/>
            <person name="Xu J."/>
            <person name="Sun C."/>
            <person name="Zhou S."/>
            <person name="Xu H."/>
            <person name="Nelson D.R."/>
            <person name="Qian J."/>
            <person name="Song J."/>
            <person name="Luo H."/>
            <person name="Xiang L."/>
            <person name="Li Y."/>
            <person name="Xu Z."/>
            <person name="Ji A."/>
            <person name="Wang L."/>
            <person name="Lu S."/>
            <person name="Hayward A."/>
            <person name="Sun W."/>
            <person name="Li X."/>
            <person name="Schwartz D.C."/>
            <person name="Wang Y."/>
            <person name="Chen S."/>
        </authorList>
    </citation>
    <scope>NUCLEOTIDE SEQUENCE [LARGE SCALE GENOMIC DNA]</scope>
    <source>
        <strain evidence="16 17">ZZ0214-1</strain>
    </source>
</reference>
<dbReference type="SUPFAM" id="SSF53448">
    <property type="entry name" value="Nucleotide-diphospho-sugar transferases"/>
    <property type="match status" value="1"/>
</dbReference>
<evidence type="ECO:0000256" key="14">
    <source>
        <dbReference type="ARBA" id="ARBA00032575"/>
    </source>
</evidence>
<keyword evidence="17" id="KW-1185">Reference proteome</keyword>
<comment type="similarity">
    <text evidence="4">Belongs to the glycosyltransferase 2 family.</text>
</comment>
<evidence type="ECO:0000256" key="10">
    <source>
        <dbReference type="ARBA" id="ARBA00022989"/>
    </source>
</evidence>
<comment type="pathway">
    <text evidence="2">Lipid metabolism; sphingolipid metabolism.</text>
</comment>
<dbReference type="GO" id="GO:0006679">
    <property type="term" value="P:glucosylceramide biosynthetic process"/>
    <property type="evidence" value="ECO:0007669"/>
    <property type="project" value="TreeGrafter"/>
</dbReference>
<evidence type="ECO:0000313" key="17">
    <source>
        <dbReference type="Proteomes" id="UP000230002"/>
    </source>
</evidence>
<evidence type="ECO:0000313" key="16">
    <source>
        <dbReference type="EMBL" id="PIL31742.1"/>
    </source>
</evidence>
<comment type="caution">
    <text evidence="16">The sequence shown here is derived from an EMBL/GenBank/DDBJ whole genome shotgun (WGS) entry which is preliminary data.</text>
</comment>
<evidence type="ECO:0000256" key="11">
    <source>
        <dbReference type="ARBA" id="ARBA00023136"/>
    </source>
</evidence>
<name>A0A2G8SDA8_9APHY</name>
<evidence type="ECO:0000256" key="9">
    <source>
        <dbReference type="ARBA" id="ARBA00022692"/>
    </source>
</evidence>
<dbReference type="OrthoDB" id="1483400at2759"/>
<evidence type="ECO:0000256" key="13">
    <source>
        <dbReference type="ARBA" id="ARBA00031543"/>
    </source>
</evidence>
<dbReference type="GO" id="GO:0016020">
    <property type="term" value="C:membrane"/>
    <property type="evidence" value="ECO:0007669"/>
    <property type="project" value="UniProtKB-SubCell"/>
</dbReference>
<sequence length="461" mass="51209">MATSDTASPDILKLSLASLSVGWYVILWSLGLIGCVAARKRFRLRPRSPLSSAPASSVPGVTIIRPLKGLETNLYENLESTFTQEYPNYEIFFSVDDDDDQALPVVRDLMAKYSHVNARVAIRRGASVGVNPKVNNLMTGYREAAHDILWVLDSNVMVDRGTLARAVDILNPSPGAPFPSRRIGVVHHVPFAWTTNYSVGSSVEEAFLNTNHAKMYIAINTIAVDSCVVGKSCLYRKSDLERVDGSLRPIPNAAKGGCQPGERGLAAFGRFLAEDNMIAGALWHELGLRHDMSCDVARNAVGDMTLMDYIARRIRWVRVRKRMVLAATLIEPLTESLFAGILAASGLKYLLHLPLTVFLPVHFLAWLCVDMDVFASLAGHAVPAEKRWQFVGAWALRELLALPIWTAAIIGNEVEWRGQRYEVMQNGEVRKASDDRRGIFGRLWGIGRKNADYYEPLEMRD</sequence>
<evidence type="ECO:0000256" key="8">
    <source>
        <dbReference type="ARBA" id="ARBA00022679"/>
    </source>
</evidence>
<dbReference type="UniPathway" id="UPA00222"/>
<dbReference type="PANTHER" id="PTHR12726">
    <property type="entry name" value="CERAMIDE GLUCOSYLTRANSFERASE"/>
    <property type="match status" value="1"/>
</dbReference>
<evidence type="ECO:0000256" key="4">
    <source>
        <dbReference type="ARBA" id="ARBA00006739"/>
    </source>
</evidence>
<comment type="pathway">
    <text evidence="3">Sphingolipid metabolism.</text>
</comment>
<feature type="transmembrane region" description="Helical" evidence="15">
    <location>
        <begin position="349"/>
        <end position="369"/>
    </location>
</feature>
<accession>A0A2G8SDA8</accession>
<dbReference type="CDD" id="cd02520">
    <property type="entry name" value="Glucosylceramide_synthase"/>
    <property type="match status" value="1"/>
</dbReference>
<dbReference type="GO" id="GO:0008120">
    <property type="term" value="F:ceramide glucosyltransferase activity"/>
    <property type="evidence" value="ECO:0007669"/>
    <property type="project" value="UniProtKB-EC"/>
</dbReference>
<dbReference type="Proteomes" id="UP000230002">
    <property type="component" value="Unassembled WGS sequence"/>
</dbReference>
<dbReference type="InterPro" id="IPR025993">
    <property type="entry name" value="Ceramide_glucosylTrfase"/>
</dbReference>
<keyword evidence="10 15" id="KW-1133">Transmembrane helix</keyword>
<dbReference type="STRING" id="1077348.A0A2G8SDA8"/>
<dbReference type="PANTHER" id="PTHR12726:SF0">
    <property type="entry name" value="CERAMIDE GLUCOSYLTRANSFERASE"/>
    <property type="match status" value="1"/>
</dbReference>
<comment type="subcellular location">
    <subcellularLocation>
        <location evidence="1">Membrane</location>
        <topology evidence="1">Multi-pass membrane protein</topology>
    </subcellularLocation>
</comment>
<dbReference type="Gene3D" id="3.90.550.10">
    <property type="entry name" value="Spore Coat Polysaccharide Biosynthesis Protein SpsA, Chain A"/>
    <property type="match status" value="1"/>
</dbReference>
<evidence type="ECO:0000256" key="2">
    <source>
        <dbReference type="ARBA" id="ARBA00004760"/>
    </source>
</evidence>
<evidence type="ECO:0000256" key="5">
    <source>
        <dbReference type="ARBA" id="ARBA00012699"/>
    </source>
</evidence>